<evidence type="ECO:0000256" key="1">
    <source>
        <dbReference type="ARBA" id="ARBA00004651"/>
    </source>
</evidence>
<accession>A0AB36JZK4</accession>
<feature type="transmembrane region" description="Helical" evidence="8">
    <location>
        <begin position="12"/>
        <end position="41"/>
    </location>
</feature>
<dbReference type="Proteomes" id="UP000188726">
    <property type="component" value="Unassembled WGS sequence"/>
</dbReference>
<keyword evidence="6 8" id="KW-1133">Transmembrane helix</keyword>
<keyword evidence="7 8" id="KW-0472">Membrane</keyword>
<organism evidence="9 12">
    <name type="scientific">Salinivibrio kushneri</name>
    <dbReference type="NCBI Taxonomy" id="1908198"/>
    <lineage>
        <taxon>Bacteria</taxon>
        <taxon>Pseudomonadati</taxon>
        <taxon>Pseudomonadota</taxon>
        <taxon>Gammaproteobacteria</taxon>
        <taxon>Vibrionales</taxon>
        <taxon>Vibrionaceae</taxon>
        <taxon>Salinivibrio</taxon>
    </lineage>
</organism>
<dbReference type="PANTHER" id="PTHR30269">
    <property type="entry name" value="TRANSMEMBRANE PROTEIN YFCA"/>
    <property type="match status" value="1"/>
</dbReference>
<dbReference type="AlphaFoldDB" id="A0AB36JZK4"/>
<dbReference type="PANTHER" id="PTHR30269:SF37">
    <property type="entry name" value="MEMBRANE TRANSPORTER PROTEIN"/>
    <property type="match status" value="1"/>
</dbReference>
<evidence type="ECO:0000313" key="10">
    <source>
        <dbReference type="EMBL" id="OOE44599.1"/>
    </source>
</evidence>
<feature type="transmembrane region" description="Helical" evidence="8">
    <location>
        <begin position="227"/>
        <end position="244"/>
    </location>
</feature>
<gene>
    <name evidence="9" type="ORF">BZG00_03675</name>
    <name evidence="10" type="ORF">BZG09_07065</name>
</gene>
<evidence type="ECO:0000256" key="7">
    <source>
        <dbReference type="ARBA" id="ARBA00023136"/>
    </source>
</evidence>
<keyword evidence="3" id="KW-0813">Transport</keyword>
<keyword evidence="5 8" id="KW-0812">Transmembrane</keyword>
<evidence type="ECO:0000313" key="11">
    <source>
        <dbReference type="Proteomes" id="UP000188726"/>
    </source>
</evidence>
<feature type="transmembrane region" description="Helical" evidence="8">
    <location>
        <begin position="168"/>
        <end position="191"/>
    </location>
</feature>
<comment type="caution">
    <text evidence="9">The sequence shown here is derived from an EMBL/GenBank/DDBJ whole genome shotgun (WGS) entry which is preliminary data.</text>
</comment>
<dbReference type="Proteomes" id="UP000189021">
    <property type="component" value="Unassembled WGS sequence"/>
</dbReference>
<name>A0AB36JZK4_9GAMM</name>
<evidence type="ECO:0000313" key="9">
    <source>
        <dbReference type="EMBL" id="OOE41196.1"/>
    </source>
</evidence>
<reference evidence="11 12" key="1">
    <citation type="journal article" date="2017" name="Genome Announc.">
        <title>Draft Genome Sequences of Salinivibrio proteolyticus, Salinivibrio sharmensis, Salinivibrio siamensis, Salinivibrio costicola subsp. alcaliphilus, Salinivibrio costicola subsp. vallismortis, and 29 New Isolates Belonging to the Genus Salinivibrio.</title>
        <authorList>
            <person name="Lopez-Hermoso C."/>
            <person name="de la Haba R.R."/>
            <person name="Sanchez-Porro C."/>
            <person name="Bayliss S.C."/>
            <person name="Feil E.J."/>
            <person name="Ventosa A."/>
        </authorList>
    </citation>
    <scope>NUCLEOTIDE SEQUENCE [LARGE SCALE GENOMIC DNA]</scope>
    <source>
        <strain evidence="9 12">AL184</strain>
        <strain evidence="10 11">IC202</strain>
    </source>
</reference>
<evidence type="ECO:0000256" key="3">
    <source>
        <dbReference type="ARBA" id="ARBA00022448"/>
    </source>
</evidence>
<keyword evidence="4 8" id="KW-1003">Cell membrane</keyword>
<comment type="subcellular location">
    <subcellularLocation>
        <location evidence="1 8">Cell membrane</location>
        <topology evidence="1 8">Multi-pass membrane protein</topology>
    </subcellularLocation>
</comment>
<dbReference type="EMBL" id="MUEO01000013">
    <property type="protein sequence ID" value="OOE44599.1"/>
    <property type="molecule type" value="Genomic_DNA"/>
</dbReference>
<dbReference type="InterPro" id="IPR002781">
    <property type="entry name" value="TM_pro_TauE-like"/>
</dbReference>
<dbReference type="Pfam" id="PF01925">
    <property type="entry name" value="TauE"/>
    <property type="match status" value="1"/>
</dbReference>
<feature type="transmembrane region" description="Helical" evidence="8">
    <location>
        <begin position="105"/>
        <end position="125"/>
    </location>
</feature>
<evidence type="ECO:0000256" key="6">
    <source>
        <dbReference type="ARBA" id="ARBA00022989"/>
    </source>
</evidence>
<dbReference type="EMBL" id="MUEK01000002">
    <property type="protein sequence ID" value="OOE41196.1"/>
    <property type="molecule type" value="Genomic_DNA"/>
</dbReference>
<feature type="transmembrane region" description="Helical" evidence="8">
    <location>
        <begin position="131"/>
        <end position="156"/>
    </location>
</feature>
<protein>
    <recommendedName>
        <fullName evidence="8">Probable membrane transporter protein</fullName>
    </recommendedName>
</protein>
<evidence type="ECO:0000256" key="2">
    <source>
        <dbReference type="ARBA" id="ARBA00009142"/>
    </source>
</evidence>
<dbReference type="InterPro" id="IPR052017">
    <property type="entry name" value="TSUP"/>
</dbReference>
<evidence type="ECO:0000256" key="5">
    <source>
        <dbReference type="ARBA" id="ARBA00022692"/>
    </source>
</evidence>
<sequence length="246" mass="26197">MKLLFMPDIGVSMAVAMILGLGCFVQSLVGFGMAIVAAPLLLMIDPKLVPTTISMVGLTLASINAWQYRHQLSFRDLSWAYLGRVPGTAVAGGVMLVVTTQMLEIIIGAAVLIAVLASVMRFDIAPNRRNFFVAGFTSGVMGTTTSIGGPPMALVLQHADVNKMRACLAGYFAISCILSLIALSATDFLTWWHLKQAAFAVPAVLVATWLAYRVAPKVKPQLVRRAMLLLCTLAGVSTLVRGLMGG</sequence>
<keyword evidence="12" id="KW-1185">Reference proteome</keyword>
<evidence type="ECO:0000313" key="12">
    <source>
        <dbReference type="Proteomes" id="UP000189021"/>
    </source>
</evidence>
<dbReference type="PROSITE" id="PS51257">
    <property type="entry name" value="PROKAR_LIPOPROTEIN"/>
    <property type="match status" value="1"/>
</dbReference>
<dbReference type="GO" id="GO:0005886">
    <property type="term" value="C:plasma membrane"/>
    <property type="evidence" value="ECO:0007669"/>
    <property type="project" value="UniProtKB-SubCell"/>
</dbReference>
<proteinExistence type="inferred from homology"/>
<evidence type="ECO:0000256" key="4">
    <source>
        <dbReference type="ARBA" id="ARBA00022475"/>
    </source>
</evidence>
<comment type="similarity">
    <text evidence="2 8">Belongs to the 4-toluene sulfonate uptake permease (TSUP) (TC 2.A.102) family.</text>
</comment>
<feature type="transmembrane region" description="Helical" evidence="8">
    <location>
        <begin position="197"/>
        <end position="215"/>
    </location>
</feature>
<evidence type="ECO:0000256" key="8">
    <source>
        <dbReference type="RuleBase" id="RU363041"/>
    </source>
</evidence>